<dbReference type="OMA" id="VISKWAS"/>
<protein>
    <submittedName>
        <fullName evidence="2">Uncharacterized protein</fullName>
    </submittedName>
</protein>
<evidence type="ECO:0000256" key="1">
    <source>
        <dbReference type="SAM" id="Phobius"/>
    </source>
</evidence>
<accession>A0A103Y240</accession>
<feature type="transmembrane region" description="Helical" evidence="1">
    <location>
        <begin position="133"/>
        <end position="159"/>
    </location>
</feature>
<dbReference type="OrthoDB" id="2017354at2759"/>
<dbReference type="AlphaFoldDB" id="A0A103Y240"/>
<sequence length="213" mass="23748">MAAQILSIGHPISSKSLPIGSSLAPSDVQSINLTRCRRQETSHSWNSLQRELKSDGRIYCLFSDNRNKDQAKKALESALGGKKTEFEKWDKEIKKREEAGGGGNGGGGWWRRWFGGSDDEHFWHEAQQVSLTLLALAVMFLIIAKGDILFAVALNPILFTLRGPRNGLRYISSQIRRKVFRSPAAKSDDVPKQELYARSSAKESVISKWASDS</sequence>
<dbReference type="PANTHER" id="PTHR36393">
    <property type="entry name" value="SULFATE ADENYLYLTRANSFERASE SUBUNIT"/>
    <property type="match status" value="1"/>
</dbReference>
<evidence type="ECO:0000313" key="2">
    <source>
        <dbReference type="EMBL" id="KVI01117.1"/>
    </source>
</evidence>
<keyword evidence="1" id="KW-0472">Membrane</keyword>
<gene>
    <name evidence="2" type="ORF">Ccrd_020619</name>
</gene>
<reference evidence="2 3" key="1">
    <citation type="journal article" date="2016" name="Sci. Rep.">
        <title>The genome sequence of the outbreeding globe artichoke constructed de novo incorporating a phase-aware low-pass sequencing strategy of F1 progeny.</title>
        <authorList>
            <person name="Scaglione D."/>
            <person name="Reyes-Chin-Wo S."/>
            <person name="Acquadro A."/>
            <person name="Froenicke L."/>
            <person name="Portis E."/>
            <person name="Beitel C."/>
            <person name="Tirone M."/>
            <person name="Mauro R."/>
            <person name="Lo Monaco A."/>
            <person name="Mauromicale G."/>
            <person name="Faccioli P."/>
            <person name="Cattivelli L."/>
            <person name="Rieseberg L."/>
            <person name="Michelmore R."/>
            <person name="Lanteri S."/>
        </authorList>
    </citation>
    <scope>NUCLEOTIDE SEQUENCE [LARGE SCALE GENOMIC DNA]</scope>
    <source>
        <strain evidence="2">2C</strain>
    </source>
</reference>
<dbReference type="Proteomes" id="UP000243975">
    <property type="component" value="Unassembled WGS sequence"/>
</dbReference>
<dbReference type="Gramene" id="KVI01117">
    <property type="protein sequence ID" value="KVI01117"/>
    <property type="gene ID" value="Ccrd_020619"/>
</dbReference>
<dbReference type="STRING" id="59895.A0A103Y240"/>
<keyword evidence="3" id="KW-1185">Reference proteome</keyword>
<proteinExistence type="predicted"/>
<organism evidence="2 3">
    <name type="scientific">Cynara cardunculus var. scolymus</name>
    <name type="common">Globe artichoke</name>
    <name type="synonym">Cynara scolymus</name>
    <dbReference type="NCBI Taxonomy" id="59895"/>
    <lineage>
        <taxon>Eukaryota</taxon>
        <taxon>Viridiplantae</taxon>
        <taxon>Streptophyta</taxon>
        <taxon>Embryophyta</taxon>
        <taxon>Tracheophyta</taxon>
        <taxon>Spermatophyta</taxon>
        <taxon>Magnoliopsida</taxon>
        <taxon>eudicotyledons</taxon>
        <taxon>Gunneridae</taxon>
        <taxon>Pentapetalae</taxon>
        <taxon>asterids</taxon>
        <taxon>campanulids</taxon>
        <taxon>Asterales</taxon>
        <taxon>Asteraceae</taxon>
        <taxon>Carduoideae</taxon>
        <taxon>Cardueae</taxon>
        <taxon>Carduinae</taxon>
        <taxon>Cynara</taxon>
    </lineage>
</organism>
<dbReference type="EMBL" id="LEKV01003130">
    <property type="protein sequence ID" value="KVI01117.1"/>
    <property type="molecule type" value="Genomic_DNA"/>
</dbReference>
<keyword evidence="1" id="KW-1133">Transmembrane helix</keyword>
<evidence type="ECO:0000313" key="3">
    <source>
        <dbReference type="Proteomes" id="UP000243975"/>
    </source>
</evidence>
<name>A0A103Y240_CYNCS</name>
<keyword evidence="1" id="KW-0812">Transmembrane</keyword>
<comment type="caution">
    <text evidence="2">The sequence shown here is derived from an EMBL/GenBank/DDBJ whole genome shotgun (WGS) entry which is preliminary data.</text>
</comment>
<dbReference type="PANTHER" id="PTHR36393:SF1">
    <property type="entry name" value="SULFATE ADENYLYLTRANSFERASE SUBUNIT"/>
    <property type="match status" value="1"/>
</dbReference>